<comment type="caution">
    <text evidence="2">The sequence shown here is derived from an EMBL/GenBank/DDBJ whole genome shotgun (WGS) entry which is preliminary data.</text>
</comment>
<evidence type="ECO:0000313" key="2">
    <source>
        <dbReference type="EMBL" id="MFD1360431.1"/>
    </source>
</evidence>
<feature type="domain" description="Na+-translocating membrane potential-generating system MpsC" evidence="1">
    <location>
        <begin position="16"/>
        <end position="121"/>
    </location>
</feature>
<accession>A0ABW3ZQ13</accession>
<keyword evidence="3" id="KW-1185">Reference proteome</keyword>
<dbReference type="RefSeq" id="WP_382397139.1">
    <property type="nucleotide sequence ID" value="NZ_JBHTNH010000002.1"/>
</dbReference>
<dbReference type="Pfam" id="PF10057">
    <property type="entry name" value="MpsC"/>
    <property type="match status" value="1"/>
</dbReference>
<sequence length="124" mass="14123">MNETSMSTLTSTETQSFKKDIAQVYNKINQEFYATGVRSQRIQLFGDRIIIFAQHKRVPALTALSKNFSELASYTDAALIAEFKSRLKEKIKEMTGLTVIAVLKDYDTVTEHACCVIYFDKKLI</sequence>
<reference evidence="3" key="1">
    <citation type="journal article" date="2019" name="Int. J. Syst. Evol. Microbiol.">
        <title>The Global Catalogue of Microorganisms (GCM) 10K type strain sequencing project: providing services to taxonomists for standard genome sequencing and annotation.</title>
        <authorList>
            <consortium name="The Broad Institute Genomics Platform"/>
            <consortium name="The Broad Institute Genome Sequencing Center for Infectious Disease"/>
            <person name="Wu L."/>
            <person name="Ma J."/>
        </authorList>
    </citation>
    <scope>NUCLEOTIDE SEQUENCE [LARGE SCALE GENOMIC DNA]</scope>
    <source>
        <strain evidence="3">CCUG 54822</strain>
    </source>
</reference>
<dbReference type="InterPro" id="IPR018745">
    <property type="entry name" value="MpsC"/>
</dbReference>
<dbReference type="EMBL" id="JBHTNH010000002">
    <property type="protein sequence ID" value="MFD1360431.1"/>
    <property type="molecule type" value="Genomic_DNA"/>
</dbReference>
<dbReference type="Proteomes" id="UP001597178">
    <property type="component" value="Unassembled WGS sequence"/>
</dbReference>
<protein>
    <submittedName>
        <fullName evidence="2">Na-translocating system protein MpsC family protein</fullName>
    </submittedName>
</protein>
<evidence type="ECO:0000313" key="3">
    <source>
        <dbReference type="Proteomes" id="UP001597178"/>
    </source>
</evidence>
<gene>
    <name evidence="2" type="ORF">ACFQ4A_01910</name>
</gene>
<evidence type="ECO:0000259" key="1">
    <source>
        <dbReference type="Pfam" id="PF10057"/>
    </source>
</evidence>
<name>A0ABW3ZQ13_9BACI</name>
<organism evidence="2 3">
    <name type="scientific">Lentibacillus salinarum</name>
    <dbReference type="NCBI Taxonomy" id="446820"/>
    <lineage>
        <taxon>Bacteria</taxon>
        <taxon>Bacillati</taxon>
        <taxon>Bacillota</taxon>
        <taxon>Bacilli</taxon>
        <taxon>Bacillales</taxon>
        <taxon>Bacillaceae</taxon>
        <taxon>Lentibacillus</taxon>
    </lineage>
</organism>
<proteinExistence type="predicted"/>